<dbReference type="KEGG" id="vg:65101048"/>
<evidence type="ECO:0000313" key="2">
    <source>
        <dbReference type="Proteomes" id="UP000325694"/>
    </source>
</evidence>
<sequence length="68" mass="7757">MVDLDYSFYLHVLFVMKIHQCIQHLQKTRVIGKGHGEHTGRCIALASLMTYMGTLSQSVILCVLHPWS</sequence>
<dbReference type="GeneID" id="65101048"/>
<proteinExistence type="predicted"/>
<dbReference type="EMBL" id="AY170316">
    <property type="protein sequence ID" value="AAO12320.1"/>
    <property type="molecule type" value="Genomic_DNA"/>
</dbReference>
<protein>
    <submittedName>
        <fullName evidence="1">Uncharacterized protein</fullName>
    </submittedName>
</protein>
<accession>Q8B404</accession>
<name>Q8B404_9GAMA</name>
<keyword evidence="2" id="KW-1185">Reference proteome</keyword>
<evidence type="ECO:0000313" key="1">
    <source>
        <dbReference type="EMBL" id="AAO12320.1"/>
    </source>
</evidence>
<dbReference type="RefSeq" id="YP_010085964.1">
    <property type="nucleotide sequence ID" value="NC_055234.1"/>
</dbReference>
<dbReference type="Proteomes" id="UP000325694">
    <property type="component" value="Segment"/>
</dbReference>
<organism evidence="1 2">
    <name type="scientific">Suid gammaherpesvirus 5</name>
    <dbReference type="NCBI Taxonomy" id="1960251"/>
    <lineage>
        <taxon>Viruses</taxon>
        <taxon>Duplodnaviria</taxon>
        <taxon>Heunggongvirae</taxon>
        <taxon>Peploviricota</taxon>
        <taxon>Herviviricetes</taxon>
        <taxon>Herpesvirales</taxon>
        <taxon>Orthoherpesviridae</taxon>
        <taxon>Gammaherpesvirinae</taxon>
        <taxon>Macavirus</taxon>
        <taxon>Macavirus suidgamma5</taxon>
    </lineage>
</organism>
<reference evidence="1 2" key="1">
    <citation type="journal article" date="2003" name="Virology">
        <title>A novel porcine gammaherpesvirus.</title>
        <authorList>
            <person name="Chmielewicz B."/>
            <person name="Goltz M."/>
            <person name="Franz T."/>
            <person name="Bauer C."/>
            <person name="Brema S."/>
            <person name="Ellerbrok H."/>
            <person name="Beckmann S."/>
            <person name="Rziha H.J."/>
            <person name="Lahrmann K.H."/>
            <person name="Romero C."/>
            <person name="Ehlers B."/>
        </authorList>
    </citation>
    <scope>NUCLEOTIDE SEQUENCE [LARGE SCALE GENOMIC DNA]</scope>
    <source>
        <strain evidence="1">489</strain>
    </source>
</reference>